<dbReference type="InterPro" id="IPR006224">
    <property type="entry name" value="PsdUridine_synth_RluA-like_CS"/>
</dbReference>
<dbReference type="InterPro" id="IPR020103">
    <property type="entry name" value="PsdUridine_synth_cat_dom_sf"/>
</dbReference>
<dbReference type="Proteomes" id="UP000034316">
    <property type="component" value="Unassembled WGS sequence"/>
</dbReference>
<dbReference type="PROSITE" id="PS01129">
    <property type="entry name" value="PSI_RLU"/>
    <property type="match status" value="1"/>
</dbReference>
<reference evidence="4 5" key="1">
    <citation type="journal article" date="2015" name="Nature">
        <title>rRNA introns, odd ribosomes, and small enigmatic genomes across a large radiation of phyla.</title>
        <authorList>
            <person name="Brown C.T."/>
            <person name="Hug L.A."/>
            <person name="Thomas B.C."/>
            <person name="Sharon I."/>
            <person name="Castelle C.J."/>
            <person name="Singh A."/>
            <person name="Wilkins M.J."/>
            <person name="Williams K.H."/>
            <person name="Banfield J.F."/>
        </authorList>
    </citation>
    <scope>NUCLEOTIDE SEQUENCE [LARGE SCALE GENOMIC DNA]</scope>
</reference>
<dbReference type="InterPro" id="IPR006145">
    <property type="entry name" value="PsdUridine_synth_RsuA/RluA"/>
</dbReference>
<gene>
    <name evidence="4" type="ORF">UR93_C0001G0013</name>
</gene>
<comment type="similarity">
    <text evidence="1">Belongs to the pseudouridine synthase RluA family.</text>
</comment>
<organism evidence="4 5">
    <name type="scientific">Berkelbacteria bacterium GW2011_GWA2_35_9</name>
    <dbReference type="NCBI Taxonomy" id="1618333"/>
    <lineage>
        <taxon>Bacteria</taxon>
        <taxon>Candidatus Berkelbacteria</taxon>
    </lineage>
</organism>
<sequence length="228" mass="26924">MKYSIKYENNDFYMVDKHPNVESFEIADEINNKNNIERNGLIHRLDKDTSGLMVIAKNNSALITIQKLFKDRKVNKSYLGLVWGKLENSGQVELNISRDPKRKKPMKITQYSTQLNRGDLRSSKTSWRVKHYYQYKNNYFSLVKFSIFSGRTHQIRLTANYLHHPIIGDKIYFFKDSKRMSDGLKLERQFLHSYKIGFKYKNKLFNFQSDLPADLKIIIDKIGPAIEK</sequence>
<accession>A0A0G0DK62</accession>
<evidence type="ECO:0000313" key="5">
    <source>
        <dbReference type="Proteomes" id="UP000034316"/>
    </source>
</evidence>
<dbReference type="CDD" id="cd02869">
    <property type="entry name" value="PseudoU_synth_RluA_like"/>
    <property type="match status" value="1"/>
</dbReference>
<feature type="domain" description="Pseudouridine synthase RsuA/RluA-like" evidence="3">
    <location>
        <begin position="29"/>
        <end position="158"/>
    </location>
</feature>
<dbReference type="GO" id="GO:0009982">
    <property type="term" value="F:pseudouridine synthase activity"/>
    <property type="evidence" value="ECO:0007669"/>
    <property type="project" value="InterPro"/>
</dbReference>
<dbReference type="GO" id="GO:0003723">
    <property type="term" value="F:RNA binding"/>
    <property type="evidence" value="ECO:0007669"/>
    <property type="project" value="InterPro"/>
</dbReference>
<dbReference type="PATRIC" id="fig|1618333.3.peg.15"/>
<dbReference type="PANTHER" id="PTHR21600:SF44">
    <property type="entry name" value="RIBOSOMAL LARGE SUBUNIT PSEUDOURIDINE SYNTHASE D"/>
    <property type="match status" value="1"/>
</dbReference>
<dbReference type="STRING" id="1618333.UR93_C0001G0013"/>
<dbReference type="EMBL" id="LBRB01000001">
    <property type="protein sequence ID" value="KKP89181.1"/>
    <property type="molecule type" value="Genomic_DNA"/>
</dbReference>
<evidence type="ECO:0000256" key="1">
    <source>
        <dbReference type="ARBA" id="ARBA00010876"/>
    </source>
</evidence>
<keyword evidence="2" id="KW-0413">Isomerase</keyword>
<dbReference type="AlphaFoldDB" id="A0A0G0DK62"/>
<protein>
    <submittedName>
        <fullName evidence="4">Pseudouridine synthase</fullName>
    </submittedName>
</protein>
<dbReference type="SUPFAM" id="SSF55120">
    <property type="entry name" value="Pseudouridine synthase"/>
    <property type="match status" value="1"/>
</dbReference>
<comment type="caution">
    <text evidence="4">The sequence shown here is derived from an EMBL/GenBank/DDBJ whole genome shotgun (WGS) entry which is preliminary data.</text>
</comment>
<evidence type="ECO:0000313" key="4">
    <source>
        <dbReference type="EMBL" id="KKP89181.1"/>
    </source>
</evidence>
<dbReference type="GO" id="GO:0000455">
    <property type="term" value="P:enzyme-directed rRNA pseudouridine synthesis"/>
    <property type="evidence" value="ECO:0007669"/>
    <property type="project" value="TreeGrafter"/>
</dbReference>
<evidence type="ECO:0000259" key="3">
    <source>
        <dbReference type="Pfam" id="PF00849"/>
    </source>
</evidence>
<proteinExistence type="inferred from homology"/>
<dbReference type="Gene3D" id="3.30.2350.10">
    <property type="entry name" value="Pseudouridine synthase"/>
    <property type="match status" value="1"/>
</dbReference>
<evidence type="ECO:0000256" key="2">
    <source>
        <dbReference type="ARBA" id="ARBA00023235"/>
    </source>
</evidence>
<dbReference type="GO" id="GO:0140098">
    <property type="term" value="F:catalytic activity, acting on RNA"/>
    <property type="evidence" value="ECO:0007669"/>
    <property type="project" value="UniProtKB-ARBA"/>
</dbReference>
<dbReference type="InterPro" id="IPR050188">
    <property type="entry name" value="RluA_PseudoU_synthase"/>
</dbReference>
<dbReference type="PANTHER" id="PTHR21600">
    <property type="entry name" value="MITOCHONDRIAL RNA PSEUDOURIDINE SYNTHASE"/>
    <property type="match status" value="1"/>
</dbReference>
<dbReference type="Pfam" id="PF00849">
    <property type="entry name" value="PseudoU_synth_2"/>
    <property type="match status" value="1"/>
</dbReference>
<name>A0A0G0DK62_9BACT</name>